<organism evidence="1">
    <name type="scientific">marine sediment metagenome</name>
    <dbReference type="NCBI Taxonomy" id="412755"/>
    <lineage>
        <taxon>unclassified sequences</taxon>
        <taxon>metagenomes</taxon>
        <taxon>ecological metagenomes</taxon>
    </lineage>
</organism>
<dbReference type="SUPFAM" id="SSF52402">
    <property type="entry name" value="Adenine nucleotide alpha hydrolases-like"/>
    <property type="match status" value="1"/>
</dbReference>
<dbReference type="Pfam" id="PF06508">
    <property type="entry name" value="QueC"/>
    <property type="match status" value="1"/>
</dbReference>
<name>A0A0F9C645_9ZZZZ</name>
<dbReference type="InterPro" id="IPR014729">
    <property type="entry name" value="Rossmann-like_a/b/a_fold"/>
</dbReference>
<sequence>MLVLWSGGCDSTLMLHDLAKNSTEYHPIRTISVIHPQICAIKEQRAARKKVLRWMKKNGHHIFHQEVEIKHSGEKVLCEGSEGAYPGNGISQYSIWMLSAVNYLQAEEDMYLGYIKGDDIWDCRYQIEESFRLLLHIMGKKGEIKFPLDRHSKPYVIQALKERGLYDLTWYCEDPDREGKRCGVCHPCIRHDVSIFETQIKKTRSKPAEVGTKRKKARRKK</sequence>
<evidence type="ECO:0000313" key="1">
    <source>
        <dbReference type="EMBL" id="KKL21762.1"/>
    </source>
</evidence>
<gene>
    <name evidence="1" type="ORF">LCGC14_2442200</name>
</gene>
<protein>
    <recommendedName>
        <fullName evidence="2">7-cyano-7-deazaguanine synthase</fullName>
    </recommendedName>
</protein>
<evidence type="ECO:0008006" key="2">
    <source>
        <dbReference type="Google" id="ProtNLM"/>
    </source>
</evidence>
<dbReference type="Gene3D" id="3.40.50.620">
    <property type="entry name" value="HUPs"/>
    <property type="match status" value="1"/>
</dbReference>
<comment type="caution">
    <text evidence="1">The sequence shown here is derived from an EMBL/GenBank/DDBJ whole genome shotgun (WGS) entry which is preliminary data.</text>
</comment>
<reference evidence="1" key="1">
    <citation type="journal article" date="2015" name="Nature">
        <title>Complex archaea that bridge the gap between prokaryotes and eukaryotes.</title>
        <authorList>
            <person name="Spang A."/>
            <person name="Saw J.H."/>
            <person name="Jorgensen S.L."/>
            <person name="Zaremba-Niedzwiedzka K."/>
            <person name="Martijn J."/>
            <person name="Lind A.E."/>
            <person name="van Eijk R."/>
            <person name="Schleper C."/>
            <person name="Guy L."/>
            <person name="Ettema T.J."/>
        </authorList>
    </citation>
    <scope>NUCLEOTIDE SEQUENCE</scope>
</reference>
<dbReference type="EMBL" id="LAZR01037608">
    <property type="protein sequence ID" value="KKL21762.1"/>
    <property type="molecule type" value="Genomic_DNA"/>
</dbReference>
<dbReference type="AlphaFoldDB" id="A0A0F9C645"/>
<proteinExistence type="predicted"/>
<accession>A0A0F9C645</accession>
<dbReference type="InterPro" id="IPR018317">
    <property type="entry name" value="QueC"/>
</dbReference>